<dbReference type="InterPro" id="IPR050400">
    <property type="entry name" value="Bact_Cytoskel_RodZ"/>
</dbReference>
<protein>
    <submittedName>
        <fullName evidence="4">DUF4115 domain-containing protein</fullName>
    </submittedName>
</protein>
<evidence type="ECO:0000313" key="5">
    <source>
        <dbReference type="Proteomes" id="UP000425817"/>
    </source>
</evidence>
<dbReference type="RefSeq" id="WP_157613547.1">
    <property type="nucleotide sequence ID" value="NZ_CP046622.1"/>
</dbReference>
<dbReference type="Gene3D" id="1.10.260.40">
    <property type="entry name" value="lambda repressor-like DNA-binding domains"/>
    <property type="match status" value="1"/>
</dbReference>
<dbReference type="Pfam" id="PF13413">
    <property type="entry name" value="HTH_25"/>
    <property type="match status" value="1"/>
</dbReference>
<dbReference type="AlphaFoldDB" id="A0A6I6HB69"/>
<dbReference type="Proteomes" id="UP000425817">
    <property type="component" value="Chromosome"/>
</dbReference>
<dbReference type="OrthoDB" id="5293433at2"/>
<feature type="region of interest" description="Disordered" evidence="1">
    <location>
        <begin position="196"/>
        <end position="227"/>
    </location>
</feature>
<dbReference type="PANTHER" id="PTHR34475:SF1">
    <property type="entry name" value="CYTOSKELETON PROTEIN RODZ"/>
    <property type="match status" value="1"/>
</dbReference>
<feature type="transmembrane region" description="Helical" evidence="2">
    <location>
        <begin position="132"/>
        <end position="150"/>
    </location>
</feature>
<feature type="domain" description="Cytoskeleton protein RodZ-like C-terminal" evidence="3">
    <location>
        <begin position="253"/>
        <end position="325"/>
    </location>
</feature>
<dbReference type="EMBL" id="CP046622">
    <property type="protein sequence ID" value="QGW82176.1"/>
    <property type="molecule type" value="Genomic_DNA"/>
</dbReference>
<gene>
    <name evidence="4" type="ORF">GOQ09_11525</name>
</gene>
<dbReference type="CDD" id="cd00093">
    <property type="entry name" value="HTH_XRE"/>
    <property type="match status" value="1"/>
</dbReference>
<organism evidence="4 5">
    <name type="scientific">Variovorax paradoxus</name>
    <dbReference type="NCBI Taxonomy" id="34073"/>
    <lineage>
        <taxon>Bacteria</taxon>
        <taxon>Pseudomonadati</taxon>
        <taxon>Pseudomonadota</taxon>
        <taxon>Betaproteobacteria</taxon>
        <taxon>Burkholderiales</taxon>
        <taxon>Comamonadaceae</taxon>
        <taxon>Variovorax</taxon>
    </lineage>
</organism>
<evidence type="ECO:0000313" key="4">
    <source>
        <dbReference type="EMBL" id="QGW82176.1"/>
    </source>
</evidence>
<reference evidence="4 5" key="1">
    <citation type="submission" date="2019-12" db="EMBL/GenBank/DDBJ databases">
        <title>Hybrid Genome Assemblies of two High G+C Isolates from Undergraduate Microbiology Courses.</title>
        <authorList>
            <person name="Ne Ville C.J."/>
            <person name="Enright D."/>
            <person name="Hernandez I."/>
            <person name="Dodsworth J."/>
            <person name="Orwin P.M."/>
        </authorList>
    </citation>
    <scope>NUCLEOTIDE SEQUENCE [LARGE SCALE GENOMIC DNA]</scope>
    <source>
        <strain evidence="4 5">CSUSB</strain>
    </source>
</reference>
<sequence length="328" mass="33028">MTERVSEFGTSAALPLEEGDITHKTAGDMLREAREAHGLHIEMVAAALKVPPQKLMALEADDIDSLPDPVFARALASSVCRALRIDSAPVLAKLPGAQRAPLATADRTLKSNIVSGTPRWNGSRSNGLPSRALLIVVALLLVGAAVLFWLPQSAFDQVGAAVSRWTARGETETGSVTEAPAVAAAPGGASVIENAPVSPVPPAATGPANAAPGTPAAAPAAPGAPSATALPAANAAATVAAPSAAAGGGQPLVFVAREDCWITVTEAGGKQLLRRIVQAGETVGLSGALPLSVVVGRASAVDVQVRGKPYDLKPVTRGGGVARFEVTS</sequence>
<evidence type="ECO:0000256" key="2">
    <source>
        <dbReference type="SAM" id="Phobius"/>
    </source>
</evidence>
<feature type="compositionally biased region" description="Low complexity" evidence="1">
    <location>
        <begin position="205"/>
        <end position="227"/>
    </location>
</feature>
<evidence type="ECO:0000259" key="3">
    <source>
        <dbReference type="Pfam" id="PF13464"/>
    </source>
</evidence>
<accession>A0A6I6HB69</accession>
<name>A0A6I6HB69_VARPD</name>
<dbReference type="InterPro" id="IPR001387">
    <property type="entry name" value="Cro/C1-type_HTH"/>
</dbReference>
<dbReference type="InterPro" id="IPR025194">
    <property type="entry name" value="RodZ-like_C"/>
</dbReference>
<proteinExistence type="predicted"/>
<keyword evidence="2" id="KW-0472">Membrane</keyword>
<dbReference type="GO" id="GO:0003677">
    <property type="term" value="F:DNA binding"/>
    <property type="evidence" value="ECO:0007669"/>
    <property type="project" value="InterPro"/>
</dbReference>
<dbReference type="Pfam" id="PF13464">
    <property type="entry name" value="RodZ_C"/>
    <property type="match status" value="1"/>
</dbReference>
<dbReference type="InterPro" id="IPR010982">
    <property type="entry name" value="Lambda_DNA-bd_dom_sf"/>
</dbReference>
<dbReference type="PANTHER" id="PTHR34475">
    <property type="match status" value="1"/>
</dbReference>
<keyword evidence="2" id="KW-0812">Transmembrane</keyword>
<keyword evidence="2" id="KW-1133">Transmembrane helix</keyword>
<evidence type="ECO:0000256" key="1">
    <source>
        <dbReference type="SAM" id="MobiDB-lite"/>
    </source>
</evidence>